<dbReference type="GO" id="GO:0003824">
    <property type="term" value="F:catalytic activity"/>
    <property type="evidence" value="ECO:0007669"/>
    <property type="project" value="InterPro"/>
</dbReference>
<comment type="caution">
    <text evidence="1">The sequence shown here is derived from an EMBL/GenBank/DDBJ whole genome shotgun (WGS) entry which is preliminary data.</text>
</comment>
<evidence type="ECO:0000313" key="1">
    <source>
        <dbReference type="EMBL" id="KAA1053228.1"/>
    </source>
</evidence>
<proteinExistence type="predicted"/>
<accession>A0A5B0KPC6</accession>
<dbReference type="RefSeq" id="WP_149651384.1">
    <property type="nucleotide sequence ID" value="NZ_VEWN01000017.1"/>
</dbReference>
<dbReference type="EMBL" id="VEWN01000017">
    <property type="protein sequence ID" value="KAA1053228.1"/>
    <property type="molecule type" value="Genomic_DNA"/>
</dbReference>
<dbReference type="Proteomes" id="UP000325333">
    <property type="component" value="Unassembled WGS sequence"/>
</dbReference>
<sequence>MARTIVEKRNAFRALHREKCFILPNPRDVDSTRMMEHMGFSALASTRPGYSWSRGRPENGVGRDDVLAHLGSLVLATDLPVNADFESSFAHDLEELAANIRREVDVSLAGLSSEDVRANNGSGFYDTATSVERIRTAPCRPPTTPPSRCYARASSSPRWRTVSGRFKVSMSVP</sequence>
<gene>
    <name evidence="1" type="ORF">FH063_003147</name>
</gene>
<dbReference type="Gene3D" id="3.20.20.60">
    <property type="entry name" value="Phosphoenolpyruvate-binding domains"/>
    <property type="match status" value="1"/>
</dbReference>
<evidence type="ECO:0000313" key="2">
    <source>
        <dbReference type="Proteomes" id="UP000325333"/>
    </source>
</evidence>
<name>A0A5B0KPC6_9PROT</name>
<dbReference type="SUPFAM" id="SSF51621">
    <property type="entry name" value="Phosphoenolpyruvate/pyruvate domain"/>
    <property type="match status" value="1"/>
</dbReference>
<dbReference type="InterPro" id="IPR040442">
    <property type="entry name" value="Pyrv_kinase-like_dom_sf"/>
</dbReference>
<protein>
    <submittedName>
        <fullName evidence="1">Uncharacterized protein</fullName>
    </submittedName>
</protein>
<dbReference type="Pfam" id="PF13714">
    <property type="entry name" value="PEP_mutase"/>
    <property type="match status" value="1"/>
</dbReference>
<reference evidence="1 2" key="1">
    <citation type="submission" date="2019-07" db="EMBL/GenBank/DDBJ databases">
        <title>Genome sequencing of the stress-tolerant strain Azospirillum brasilense Az19.</title>
        <authorList>
            <person name="Maroniche G.A."/>
            <person name="Garcia J.E."/>
            <person name="Pagnussat L."/>
            <person name="Amenta M."/>
            <person name="Creus C.M."/>
        </authorList>
    </citation>
    <scope>NUCLEOTIDE SEQUENCE [LARGE SCALE GENOMIC DNA]</scope>
    <source>
        <strain evidence="1 2">Az19</strain>
    </source>
</reference>
<organism evidence="1 2">
    <name type="scientific">Azospirillum argentinense</name>
    <dbReference type="NCBI Taxonomy" id="2970906"/>
    <lineage>
        <taxon>Bacteria</taxon>
        <taxon>Pseudomonadati</taxon>
        <taxon>Pseudomonadota</taxon>
        <taxon>Alphaproteobacteria</taxon>
        <taxon>Rhodospirillales</taxon>
        <taxon>Azospirillaceae</taxon>
        <taxon>Azospirillum</taxon>
    </lineage>
</organism>
<dbReference type="InterPro" id="IPR015813">
    <property type="entry name" value="Pyrv/PenolPyrv_kinase-like_dom"/>
</dbReference>
<dbReference type="AlphaFoldDB" id="A0A5B0KPC6"/>